<dbReference type="EMBL" id="JAGQLN010000004">
    <property type="protein sequence ID" value="MCA9376557.1"/>
    <property type="molecule type" value="Genomic_DNA"/>
</dbReference>
<organism evidence="4 5">
    <name type="scientific">Candidatus Dojkabacteria bacterium</name>
    <dbReference type="NCBI Taxonomy" id="2099670"/>
    <lineage>
        <taxon>Bacteria</taxon>
        <taxon>Candidatus Dojkabacteria</taxon>
    </lineage>
</organism>
<dbReference type="AlphaFoldDB" id="A0A955I2F7"/>
<dbReference type="PRINTS" id="PR00080">
    <property type="entry name" value="SDRFAMILY"/>
</dbReference>
<gene>
    <name evidence="4" type="ORF">KC685_01385</name>
</gene>
<evidence type="ECO:0000256" key="3">
    <source>
        <dbReference type="RuleBase" id="RU000363"/>
    </source>
</evidence>
<dbReference type="Pfam" id="PF00106">
    <property type="entry name" value="adh_short"/>
    <property type="match status" value="1"/>
</dbReference>
<dbReference type="InterPro" id="IPR002347">
    <property type="entry name" value="SDR_fam"/>
</dbReference>
<proteinExistence type="inferred from homology"/>
<evidence type="ECO:0000256" key="2">
    <source>
        <dbReference type="ARBA" id="ARBA00023002"/>
    </source>
</evidence>
<dbReference type="PANTHER" id="PTHR43976">
    <property type="entry name" value="SHORT CHAIN DEHYDROGENASE"/>
    <property type="match status" value="1"/>
</dbReference>
<dbReference type="Gene3D" id="3.40.50.720">
    <property type="entry name" value="NAD(P)-binding Rossmann-like Domain"/>
    <property type="match status" value="1"/>
</dbReference>
<dbReference type="PANTHER" id="PTHR43976:SF16">
    <property type="entry name" value="SHORT-CHAIN DEHYDROGENASE_REDUCTASE FAMILY PROTEIN"/>
    <property type="match status" value="1"/>
</dbReference>
<dbReference type="InterPro" id="IPR036291">
    <property type="entry name" value="NAD(P)-bd_dom_sf"/>
</dbReference>
<accession>A0A955I2F7</accession>
<evidence type="ECO:0000313" key="5">
    <source>
        <dbReference type="Proteomes" id="UP000741282"/>
    </source>
</evidence>
<dbReference type="PRINTS" id="PR00081">
    <property type="entry name" value="GDHRDH"/>
</dbReference>
<reference evidence="4" key="2">
    <citation type="journal article" date="2021" name="Microbiome">
        <title>Successional dynamics and alternative stable states in a saline activated sludge microbial community over 9 years.</title>
        <authorList>
            <person name="Wang Y."/>
            <person name="Ye J."/>
            <person name="Ju F."/>
            <person name="Liu L."/>
            <person name="Boyd J.A."/>
            <person name="Deng Y."/>
            <person name="Parks D.H."/>
            <person name="Jiang X."/>
            <person name="Yin X."/>
            <person name="Woodcroft B.J."/>
            <person name="Tyson G.W."/>
            <person name="Hugenholtz P."/>
            <person name="Polz M.F."/>
            <person name="Zhang T."/>
        </authorList>
    </citation>
    <scope>NUCLEOTIDE SEQUENCE</scope>
    <source>
        <strain evidence="4">HKST-UBA17</strain>
    </source>
</reference>
<protein>
    <submittedName>
        <fullName evidence="4">SDR family oxidoreductase</fullName>
    </submittedName>
</protein>
<dbReference type="InterPro" id="IPR051911">
    <property type="entry name" value="SDR_oxidoreductase"/>
</dbReference>
<dbReference type="GO" id="GO:0016491">
    <property type="term" value="F:oxidoreductase activity"/>
    <property type="evidence" value="ECO:0007669"/>
    <property type="project" value="UniProtKB-KW"/>
</dbReference>
<evidence type="ECO:0000313" key="4">
    <source>
        <dbReference type="EMBL" id="MCA9376557.1"/>
    </source>
</evidence>
<evidence type="ECO:0000256" key="1">
    <source>
        <dbReference type="ARBA" id="ARBA00006484"/>
    </source>
</evidence>
<comment type="similarity">
    <text evidence="1 3">Belongs to the short-chain dehydrogenases/reductases (SDR) family.</text>
</comment>
<dbReference type="Proteomes" id="UP000741282">
    <property type="component" value="Unassembled WGS sequence"/>
</dbReference>
<comment type="caution">
    <text evidence="4">The sequence shown here is derived from an EMBL/GenBank/DDBJ whole genome shotgun (WGS) entry which is preliminary data.</text>
</comment>
<dbReference type="CDD" id="cd05374">
    <property type="entry name" value="17beta-HSD-like_SDR_c"/>
    <property type="match status" value="1"/>
</dbReference>
<keyword evidence="2" id="KW-0560">Oxidoreductase</keyword>
<sequence length="270" mass="29992">MQKVVLITGCSSGIGLATAKLFAEKDWRVIATMRDTSKASDDLDKDSILVEKLDVTVQEDIDNIERLIQEKYNGQIDLLVNNAGYGMFGFFETISEKQIRHQYDVNVFGLMAVTRMVIPFMRARKSGCIINISSVVGKFSFPVGGIYASTKWAVEAFSEQILHELRQFGIKVKVVEPGPIETNFAGSSMKLGEKKLKEYKNTSNELKQGSGDTPSGVQGPEVVAKVIYRAATSDNGAFRYPAGRYAGTILLARKILSDRIWNFLLGKKRF</sequence>
<reference evidence="4" key="1">
    <citation type="submission" date="2020-04" db="EMBL/GenBank/DDBJ databases">
        <authorList>
            <person name="Zhang T."/>
        </authorList>
    </citation>
    <scope>NUCLEOTIDE SEQUENCE</scope>
    <source>
        <strain evidence="4">HKST-UBA17</strain>
    </source>
</reference>
<dbReference type="SUPFAM" id="SSF51735">
    <property type="entry name" value="NAD(P)-binding Rossmann-fold domains"/>
    <property type="match status" value="1"/>
</dbReference>
<name>A0A955I2F7_9BACT</name>